<evidence type="ECO:0000313" key="2">
    <source>
        <dbReference type="EMBL" id="KFO36476.1"/>
    </source>
</evidence>
<protein>
    <submittedName>
        <fullName evidence="2">Zinc finger protein 784</fullName>
    </submittedName>
</protein>
<organism evidence="2 3">
    <name type="scientific">Fukomys damarensis</name>
    <name type="common">Damaraland mole rat</name>
    <name type="synonym">Cryptomys damarensis</name>
    <dbReference type="NCBI Taxonomy" id="885580"/>
    <lineage>
        <taxon>Eukaryota</taxon>
        <taxon>Metazoa</taxon>
        <taxon>Chordata</taxon>
        <taxon>Craniata</taxon>
        <taxon>Vertebrata</taxon>
        <taxon>Euteleostomi</taxon>
        <taxon>Mammalia</taxon>
        <taxon>Eutheria</taxon>
        <taxon>Euarchontoglires</taxon>
        <taxon>Glires</taxon>
        <taxon>Rodentia</taxon>
        <taxon>Hystricomorpha</taxon>
        <taxon>Bathyergidae</taxon>
        <taxon>Fukomys</taxon>
    </lineage>
</organism>
<feature type="compositionally biased region" description="Polar residues" evidence="1">
    <location>
        <begin position="104"/>
        <end position="132"/>
    </location>
</feature>
<feature type="compositionally biased region" description="Low complexity" evidence="1">
    <location>
        <begin position="34"/>
        <end position="43"/>
    </location>
</feature>
<feature type="compositionally biased region" description="Basic and acidic residues" evidence="1">
    <location>
        <begin position="1"/>
        <end position="14"/>
    </location>
</feature>
<gene>
    <name evidence="2" type="ORF">H920_02103</name>
</gene>
<feature type="region of interest" description="Disordered" evidence="1">
    <location>
        <begin position="103"/>
        <end position="138"/>
    </location>
</feature>
<dbReference type="EMBL" id="KN121407">
    <property type="protein sequence ID" value="KFO36476.1"/>
    <property type="molecule type" value="Genomic_DNA"/>
</dbReference>
<accession>A0A091ELL1</accession>
<proteinExistence type="predicted"/>
<evidence type="ECO:0000313" key="3">
    <source>
        <dbReference type="Proteomes" id="UP000028990"/>
    </source>
</evidence>
<keyword evidence="3" id="KW-1185">Reference proteome</keyword>
<sequence>MPLTRLEPRPRPERSLASGTGLGHKMAATRRESPSPSSPTSESRSPELPDLVLVSDDGRPATPPSDLIEIQVVKVTDTTLVPEPPEPGSFHCALCPAAFRLDLSSDTTKSGPSRQPPTTLSETSSLWSAQQRSRLKFL</sequence>
<dbReference type="AlphaFoldDB" id="A0A091ELL1"/>
<feature type="region of interest" description="Disordered" evidence="1">
    <location>
        <begin position="1"/>
        <end position="68"/>
    </location>
</feature>
<dbReference type="Proteomes" id="UP000028990">
    <property type="component" value="Unassembled WGS sequence"/>
</dbReference>
<evidence type="ECO:0000256" key="1">
    <source>
        <dbReference type="SAM" id="MobiDB-lite"/>
    </source>
</evidence>
<name>A0A091ELL1_FUKDA</name>
<reference evidence="2 3" key="1">
    <citation type="submission" date="2013-11" db="EMBL/GenBank/DDBJ databases">
        <title>The Damaraland mole rat (Fukomys damarensis) genome and evolution of African mole rats.</title>
        <authorList>
            <person name="Gladyshev V.N."/>
            <person name="Fang X."/>
        </authorList>
    </citation>
    <scope>NUCLEOTIDE SEQUENCE [LARGE SCALE GENOMIC DNA]</scope>
    <source>
        <tissue evidence="2">Liver</tissue>
    </source>
</reference>